<feature type="region of interest" description="Disordered" evidence="2">
    <location>
        <begin position="147"/>
        <end position="172"/>
    </location>
</feature>
<feature type="coiled-coil region" evidence="1">
    <location>
        <begin position="562"/>
        <end position="589"/>
    </location>
</feature>
<evidence type="ECO:0000313" key="3">
    <source>
        <dbReference type="EMBL" id="TGK86215.1"/>
    </source>
</evidence>
<proteinExistence type="predicted"/>
<keyword evidence="1" id="KW-0175">Coiled coil</keyword>
<dbReference type="OrthoDB" id="346272at2"/>
<name>A0A4R9ISB4_9LEPT</name>
<evidence type="ECO:0000256" key="2">
    <source>
        <dbReference type="SAM" id="MobiDB-lite"/>
    </source>
</evidence>
<comment type="caution">
    <text evidence="3">The sequence shown here is derived from an EMBL/GenBank/DDBJ whole genome shotgun (WGS) entry which is preliminary data.</text>
</comment>
<evidence type="ECO:0000313" key="5">
    <source>
        <dbReference type="Proteomes" id="UP000297394"/>
    </source>
</evidence>
<feature type="compositionally biased region" description="Low complexity" evidence="2">
    <location>
        <begin position="202"/>
        <end position="215"/>
    </location>
</feature>
<sequence>MGISKQECLVGITPGLGNTTANASISFSQRGNTTVQGSYSLGGGVQLAGDITTNGAANIGLNYNPTGEGTRRDWNFSLMYDMAGTGLSGSIGYTDPKSTLGLTSTFNRDGMSTSTELTGVSIATNGPNGFQMDELNFAEQNINAAQDKTQDDQNPKVLGSDDSPPNDNDFFDDMANAGTALAGLLAGGAAFVTGLYGGSPTTAAGRPATPAPSASETVVLERNRRKEEEDGNVADKVNSGDDSTKKERVANESENVDQRQIKDDKPILLADNKDAQDKRPQFLKELMGDHYDPRMDPDYTSNSNNEIGQKPQNPVQPYNSDSKLNKVMEDLKGKSPAEIKKYFSDLSPTEMNQLVKDGKNLTGTLKATGTVITKADKIAVKEREVNPAKETDVRKINDKVESFINQQLIKNYTDTLAAHDAKYDASKDKYDQHIANSEAVRLIGESIVKLDSDSPLRQQLESTRKLLVESSIATSGAVSTFLKDVRPTADQLIAASKKMEDYQSKKINNLDAETAKLIAHQLVLDKGFAAMAQPQSLKDSYVDLKAKQTAAEKGFADAIKKFENKEMTQKELTAELNKLEAGYTKALEKHKENWNKYESDVAKMIQTRDSDRKITVTSLDKITAGIVVDGPEKYKDVTAKYKLYQDESGNMKLVASGEAALLERAEQRKDFKEAIAKLPKDYTIKIDPVTGKILTGLDGKPLSMIPEDSDRRREALKAIKDSLGNDFDPANNPNFAKMEAMGNFAQKIDSKGNPVFSEPGKPSYTTSVNGVTFDFALKNDVSPERSIVEADGANWMKLSQTANELGISEIGLNSVVRDDSSSHKGGYSMDVGSIKKGDDVILISHSNGDFKEGQVPPSPKDPLGQFLEQISGNDSNKFSYNPYYMVDGNGNRTPNFFTAVSPKDNWSSKGNWETLKPAERKEYAKAMREMATQYSKDNKFSEIKLSDDDVKQMWNHRHHLHVTEVSK</sequence>
<feature type="region of interest" description="Disordered" evidence="2">
    <location>
        <begin position="202"/>
        <end position="278"/>
    </location>
</feature>
<evidence type="ECO:0000313" key="4">
    <source>
        <dbReference type="EMBL" id="TGK94974.1"/>
    </source>
</evidence>
<dbReference type="AlphaFoldDB" id="A0A4R9ISB4"/>
<gene>
    <name evidence="3" type="ORF">EHQ23_08130</name>
    <name evidence="4" type="ORF">EHQ26_00050</name>
</gene>
<evidence type="ECO:0008006" key="7">
    <source>
        <dbReference type="Google" id="ProtNLM"/>
    </source>
</evidence>
<feature type="compositionally biased region" description="Basic and acidic residues" evidence="2">
    <location>
        <begin position="238"/>
        <end position="278"/>
    </location>
</feature>
<organism evidence="3 5">
    <name type="scientific">Leptospira bourretii</name>
    <dbReference type="NCBI Taxonomy" id="2484962"/>
    <lineage>
        <taxon>Bacteria</taxon>
        <taxon>Pseudomonadati</taxon>
        <taxon>Spirochaetota</taxon>
        <taxon>Spirochaetia</taxon>
        <taxon>Leptospirales</taxon>
        <taxon>Leptospiraceae</taxon>
        <taxon>Leptospira</taxon>
    </lineage>
</organism>
<feature type="region of interest" description="Disordered" evidence="2">
    <location>
        <begin position="297"/>
        <end position="319"/>
    </location>
</feature>
<protein>
    <recommendedName>
        <fullName evidence="7">TIGR04388 family protein</fullName>
    </recommendedName>
</protein>
<dbReference type="Proteomes" id="UP000297918">
    <property type="component" value="Unassembled WGS sequence"/>
</dbReference>
<dbReference type="RefSeq" id="WP_135746995.1">
    <property type="nucleotide sequence ID" value="NZ_RQFL01000005.1"/>
</dbReference>
<evidence type="ECO:0000313" key="6">
    <source>
        <dbReference type="Proteomes" id="UP000297918"/>
    </source>
</evidence>
<dbReference type="Proteomes" id="UP000297394">
    <property type="component" value="Unassembled WGS sequence"/>
</dbReference>
<feature type="compositionally biased region" description="Polar residues" evidence="2">
    <location>
        <begin position="299"/>
        <end position="319"/>
    </location>
</feature>
<keyword evidence="6" id="KW-1185">Reference proteome</keyword>
<reference evidence="4" key="1">
    <citation type="submission" date="2018-10" db="EMBL/GenBank/DDBJ databases">
        <authorList>
            <person name="Vincent A.T."/>
            <person name="Schiettekatte O."/>
            <person name="Bourhy P."/>
            <person name="Veyrier F.J."/>
            <person name="Picardeau M."/>
        </authorList>
    </citation>
    <scope>NUCLEOTIDE SEQUENCE</scope>
    <source>
        <strain evidence="4">201800281</strain>
    </source>
</reference>
<evidence type="ECO:0000256" key="1">
    <source>
        <dbReference type="SAM" id="Coils"/>
    </source>
</evidence>
<feature type="compositionally biased region" description="Low complexity" evidence="2">
    <location>
        <begin position="160"/>
        <end position="172"/>
    </location>
</feature>
<accession>A0A4R9ISB4</accession>
<dbReference type="EMBL" id="RQFL01000005">
    <property type="protein sequence ID" value="TGK94974.1"/>
    <property type="molecule type" value="Genomic_DNA"/>
</dbReference>
<reference evidence="5 6" key="2">
    <citation type="journal article" date="2019" name="PLoS Negl. Trop. Dis.">
        <title>Revisiting the worldwide diversity of Leptospira species in the environment.</title>
        <authorList>
            <person name="Vincent A.T."/>
            <person name="Schiettekatte O."/>
            <person name="Bourhy P."/>
            <person name="Veyrier F.J."/>
            <person name="Picardeau M."/>
        </authorList>
    </citation>
    <scope>NUCLEOTIDE SEQUENCE [LARGE SCALE GENOMIC DNA]</scope>
    <source>
        <strain evidence="3 5">201800280</strain>
        <strain evidence="6">201800281</strain>
    </source>
</reference>
<feature type="compositionally biased region" description="Basic and acidic residues" evidence="2">
    <location>
        <begin position="219"/>
        <end position="228"/>
    </location>
</feature>
<dbReference type="EMBL" id="RQFM01000020">
    <property type="protein sequence ID" value="TGK86215.1"/>
    <property type="molecule type" value="Genomic_DNA"/>
</dbReference>